<dbReference type="GO" id="GO:0050830">
    <property type="term" value="P:defense response to Gram-positive bacterium"/>
    <property type="evidence" value="ECO:0007669"/>
    <property type="project" value="InterPro"/>
</dbReference>
<dbReference type="STRING" id="1235802.C823_03469"/>
<name>N2A3B2_9FIRM</name>
<keyword evidence="2" id="KW-1185">Reference proteome</keyword>
<sequence length="62" mass="6496">MRDENKKTNEVSGEAFEDLTISEMAEVQGAGDMEGELTTPVCVVIATASASVGLAKTFKGKC</sequence>
<protein>
    <submittedName>
        <fullName evidence="1">Type 2 lantibiotic</fullName>
    </submittedName>
</protein>
<dbReference type="Pfam" id="PF16934">
    <property type="entry name" value="Mersacidin"/>
    <property type="match status" value="1"/>
</dbReference>
<gene>
    <name evidence="1" type="ORF">C823_03469</name>
</gene>
<dbReference type="OrthoDB" id="2666389at2"/>
<dbReference type="EMBL" id="AQFT01000101">
    <property type="protein sequence ID" value="EMZ23842.1"/>
    <property type="molecule type" value="Genomic_DNA"/>
</dbReference>
<dbReference type="InterPro" id="IPR027632">
    <property type="entry name" value="Lant_2_A2"/>
</dbReference>
<dbReference type="NCBIfam" id="TIGR03893">
    <property type="entry name" value="lant_SP_1948"/>
    <property type="match status" value="1"/>
</dbReference>
<dbReference type="Proteomes" id="UP000012589">
    <property type="component" value="Unassembled WGS sequence"/>
</dbReference>
<dbReference type="eggNOG" id="ENOG502ZKJX">
    <property type="taxonomic scope" value="Bacteria"/>
</dbReference>
<evidence type="ECO:0000313" key="2">
    <source>
        <dbReference type="Proteomes" id="UP000012589"/>
    </source>
</evidence>
<proteinExistence type="predicted"/>
<reference evidence="1 2" key="1">
    <citation type="journal article" date="2014" name="Genome Announc.">
        <title>Draft genome sequences of the altered schaedler flora, a defined bacterial community from gnotobiotic mice.</title>
        <authorList>
            <person name="Wannemuehler M.J."/>
            <person name="Overstreet A.M."/>
            <person name="Ward D.V."/>
            <person name="Phillips G.J."/>
        </authorList>
    </citation>
    <scope>NUCLEOTIDE SEQUENCE [LARGE SCALE GENOMIC DNA]</scope>
    <source>
        <strain evidence="1 2">ASF492</strain>
    </source>
</reference>
<dbReference type="HOGENOM" id="CLU_2897468_0_0_9"/>
<dbReference type="TCDB" id="1.C.60.1.2">
    <property type="family name" value="the two-component enterococcus faecalis cytolysin (efc) family"/>
</dbReference>
<evidence type="ECO:0000313" key="1">
    <source>
        <dbReference type="EMBL" id="EMZ23842.1"/>
    </source>
</evidence>
<dbReference type="PATRIC" id="fig|1235802.3.peg.3653"/>
<comment type="caution">
    <text evidence="1">The sequence shown here is derived from an EMBL/GenBank/DDBJ whole genome shotgun (WGS) entry which is preliminary data.</text>
</comment>
<dbReference type="AlphaFoldDB" id="N2A3B2"/>
<accession>N2A3B2</accession>
<organism evidence="1 2">
    <name type="scientific">Eubacterium plexicaudatum ASF492</name>
    <dbReference type="NCBI Taxonomy" id="1235802"/>
    <lineage>
        <taxon>Bacteria</taxon>
        <taxon>Bacillati</taxon>
        <taxon>Bacillota</taxon>
        <taxon>Clostridia</taxon>
        <taxon>Eubacteriales</taxon>
        <taxon>Eubacteriaceae</taxon>
        <taxon>Eubacterium</taxon>
    </lineage>
</organism>